<evidence type="ECO:0000256" key="4">
    <source>
        <dbReference type="ARBA" id="ARBA00022777"/>
    </source>
</evidence>
<dbReference type="SUPFAM" id="SSF47473">
    <property type="entry name" value="EF-hand"/>
    <property type="match status" value="1"/>
</dbReference>
<name>A0AA36N075_9DINO</name>
<reference evidence="8" key="1">
    <citation type="submission" date="2023-08" db="EMBL/GenBank/DDBJ databases">
        <authorList>
            <person name="Chen Y."/>
            <person name="Shah S."/>
            <person name="Dougan E. K."/>
            <person name="Thang M."/>
            <person name="Chan C."/>
        </authorList>
    </citation>
    <scope>NUCLEOTIDE SEQUENCE</scope>
</reference>
<keyword evidence="5" id="KW-0067">ATP-binding</keyword>
<dbReference type="GO" id="GO:0005524">
    <property type="term" value="F:ATP binding"/>
    <property type="evidence" value="ECO:0007669"/>
    <property type="project" value="UniProtKB-KW"/>
</dbReference>
<keyword evidence="3" id="KW-0547">Nucleotide-binding</keyword>
<keyword evidence="1" id="KW-0723">Serine/threonine-protein kinase</keyword>
<evidence type="ECO:0000313" key="9">
    <source>
        <dbReference type="Proteomes" id="UP001178507"/>
    </source>
</evidence>
<gene>
    <name evidence="8" type="ORF">EVOR1521_LOCUS11702</name>
</gene>
<sequence>MDIVQIARECAAAIAFAASMNLLHLSWTLSHVLLPASRLKKPILCKVFGFGLMGVIINDTNDHICWAPECIERYHQTGPNGFLQKVEQSLKPMCDSWSLGTIVYSLVCHRPPAVSEAQAQSKKWAFTLAIDDVDPEAKSLIEGLLDAHPEKRLTASRALRHEWVRRRWRPPAGAAQVFTKIEEFCRAPLAKRLFGRFLARFLDAGHYLQIAESFGALDNQGTGTLNLKELQLAAKRAGSSPEAADVVFHWLAAAHNVKDVSLFRTFAETMAEEVIDGRALRHAFESLDDDGSEQVTPQELYDELVELDNRITIADVVKHVEAAELELGEDDEDIGTQDHAIDYNEFMQLFPVRVQRMRLLKDRLQNCDDTSKELCRLLADSTPAIERWLRNIETTTLTIQDLASKVVDPRHVDTMQEAAKALKKQFAKLDEGLKAAPGPADPQEMMVKYRTGKGKSLKVFGYSSFVQDMALIDNWPMLIASEGRNMKMALSAGGTGSDSIDKWKLHEAAEQAANKIHKLLAKVRLQLEEYTSFSEVVTAPEALMAGANLSGRGLPPRMGGDEEMTTSRGKPWRMA</sequence>
<dbReference type="SUPFAM" id="SSF56112">
    <property type="entry name" value="Protein kinase-like (PK-like)"/>
    <property type="match status" value="1"/>
</dbReference>
<feature type="region of interest" description="Disordered" evidence="6">
    <location>
        <begin position="548"/>
        <end position="575"/>
    </location>
</feature>
<proteinExistence type="predicted"/>
<dbReference type="PANTHER" id="PTHR24349">
    <property type="entry name" value="SERINE/THREONINE-PROTEIN KINASE"/>
    <property type="match status" value="1"/>
</dbReference>
<keyword evidence="9" id="KW-1185">Reference proteome</keyword>
<accession>A0AA36N075</accession>
<evidence type="ECO:0000256" key="5">
    <source>
        <dbReference type="ARBA" id="ARBA00022840"/>
    </source>
</evidence>
<keyword evidence="2" id="KW-0808">Transferase</keyword>
<dbReference type="PROSITE" id="PS50011">
    <property type="entry name" value="PROTEIN_KINASE_DOM"/>
    <property type="match status" value="1"/>
</dbReference>
<evidence type="ECO:0000256" key="3">
    <source>
        <dbReference type="ARBA" id="ARBA00022741"/>
    </source>
</evidence>
<comment type="caution">
    <text evidence="8">The sequence shown here is derived from an EMBL/GenBank/DDBJ whole genome shotgun (WGS) entry which is preliminary data.</text>
</comment>
<dbReference type="GO" id="GO:0004674">
    <property type="term" value="F:protein serine/threonine kinase activity"/>
    <property type="evidence" value="ECO:0007669"/>
    <property type="project" value="UniProtKB-KW"/>
</dbReference>
<evidence type="ECO:0000256" key="2">
    <source>
        <dbReference type="ARBA" id="ARBA00022679"/>
    </source>
</evidence>
<evidence type="ECO:0000256" key="1">
    <source>
        <dbReference type="ARBA" id="ARBA00022527"/>
    </source>
</evidence>
<organism evidence="8 9">
    <name type="scientific">Effrenium voratum</name>
    <dbReference type="NCBI Taxonomy" id="2562239"/>
    <lineage>
        <taxon>Eukaryota</taxon>
        <taxon>Sar</taxon>
        <taxon>Alveolata</taxon>
        <taxon>Dinophyceae</taxon>
        <taxon>Suessiales</taxon>
        <taxon>Symbiodiniaceae</taxon>
        <taxon>Effrenium</taxon>
    </lineage>
</organism>
<dbReference type="Pfam" id="PF00069">
    <property type="entry name" value="Pkinase"/>
    <property type="match status" value="1"/>
</dbReference>
<dbReference type="InterPro" id="IPR011992">
    <property type="entry name" value="EF-hand-dom_pair"/>
</dbReference>
<dbReference type="Gene3D" id="1.10.510.10">
    <property type="entry name" value="Transferase(Phosphotransferase) domain 1"/>
    <property type="match status" value="1"/>
</dbReference>
<dbReference type="InterPro" id="IPR011009">
    <property type="entry name" value="Kinase-like_dom_sf"/>
</dbReference>
<evidence type="ECO:0000259" key="7">
    <source>
        <dbReference type="PROSITE" id="PS50011"/>
    </source>
</evidence>
<dbReference type="Gene3D" id="1.10.238.10">
    <property type="entry name" value="EF-hand"/>
    <property type="match status" value="1"/>
</dbReference>
<dbReference type="Proteomes" id="UP001178507">
    <property type="component" value="Unassembled WGS sequence"/>
</dbReference>
<protein>
    <recommendedName>
        <fullName evidence="7">Protein kinase domain-containing protein</fullName>
    </recommendedName>
</protein>
<dbReference type="InterPro" id="IPR000719">
    <property type="entry name" value="Prot_kinase_dom"/>
</dbReference>
<dbReference type="InterPro" id="IPR050205">
    <property type="entry name" value="CDPK_Ser/Thr_kinases"/>
</dbReference>
<keyword evidence="4" id="KW-0418">Kinase</keyword>
<dbReference type="EMBL" id="CAUJNA010001177">
    <property type="protein sequence ID" value="CAJ1384993.1"/>
    <property type="molecule type" value="Genomic_DNA"/>
</dbReference>
<dbReference type="AlphaFoldDB" id="A0AA36N075"/>
<evidence type="ECO:0000313" key="8">
    <source>
        <dbReference type="EMBL" id="CAJ1384993.1"/>
    </source>
</evidence>
<evidence type="ECO:0000256" key="6">
    <source>
        <dbReference type="SAM" id="MobiDB-lite"/>
    </source>
</evidence>
<feature type="domain" description="Protein kinase" evidence="7">
    <location>
        <begin position="1"/>
        <end position="164"/>
    </location>
</feature>